<dbReference type="AlphaFoldDB" id="A0A376DWU8"/>
<protein>
    <submittedName>
        <fullName evidence="2">Uncharacterized protein</fullName>
    </submittedName>
</protein>
<reference evidence="2 3" key="1">
    <citation type="submission" date="2018-06" db="EMBL/GenBank/DDBJ databases">
        <authorList>
            <consortium name="Pathogen Informatics"/>
            <person name="Doyle S."/>
        </authorList>
    </citation>
    <scope>NUCLEOTIDE SEQUENCE [LARGE SCALE GENOMIC DNA]</scope>
    <source>
        <strain evidence="2 3">NCTC13533</strain>
    </source>
</reference>
<dbReference type="RefSeq" id="WP_123880382.1">
    <property type="nucleotide sequence ID" value="NZ_CP033920.1"/>
</dbReference>
<evidence type="ECO:0000313" key="3">
    <source>
        <dbReference type="Proteomes" id="UP000255224"/>
    </source>
</evidence>
<gene>
    <name evidence="1" type="ORF">EG346_17450</name>
    <name evidence="2" type="ORF">NCTC13533_02054</name>
</gene>
<dbReference type="STRING" id="297244.SAMN05421639_101513"/>
<proteinExistence type="predicted"/>
<evidence type="ECO:0000313" key="4">
    <source>
        <dbReference type="Proteomes" id="UP000273270"/>
    </source>
</evidence>
<dbReference type="Proteomes" id="UP000255224">
    <property type="component" value="Unassembled WGS sequence"/>
</dbReference>
<evidence type="ECO:0000313" key="1">
    <source>
        <dbReference type="EMBL" id="AZA49851.1"/>
    </source>
</evidence>
<reference evidence="4" key="3">
    <citation type="submission" date="2018-11" db="EMBL/GenBank/DDBJ databases">
        <title>Proposal to divide the Flavobacteriaceae and reorganize its genera based on Amino Acid Identity values calculated from whole genome sequences.</title>
        <authorList>
            <person name="Nicholson A.C."/>
            <person name="Gulvik C.A."/>
            <person name="Whitney A.M."/>
            <person name="Humrighouse B.W."/>
            <person name="Bell M."/>
            <person name="Holmes B."/>
            <person name="Steigerwalt A.G."/>
            <person name="Villarma A."/>
            <person name="Sheth M."/>
            <person name="Batra D."/>
            <person name="Pryor J."/>
            <person name="Bernardet J.-F."/>
            <person name="Hugo C."/>
            <person name="Kampfer P."/>
            <person name="Newman J."/>
            <person name="McQuiston J.R."/>
        </authorList>
    </citation>
    <scope>NUCLEOTIDE SEQUENCE [LARGE SCALE GENOMIC DNA]</scope>
    <source>
        <strain evidence="4">G0188</strain>
    </source>
</reference>
<dbReference type="EMBL" id="UFVQ01000003">
    <property type="protein sequence ID" value="STC95997.1"/>
    <property type="molecule type" value="Genomic_DNA"/>
</dbReference>
<evidence type="ECO:0000313" key="2">
    <source>
        <dbReference type="EMBL" id="STC95997.1"/>
    </source>
</evidence>
<dbReference type="EMBL" id="CP033920">
    <property type="protein sequence ID" value="AZA49851.1"/>
    <property type="molecule type" value="Genomic_DNA"/>
</dbReference>
<organism evidence="2 3">
    <name type="scientific">Chryseobacterium carnipullorum</name>
    <dbReference type="NCBI Taxonomy" id="1124835"/>
    <lineage>
        <taxon>Bacteria</taxon>
        <taxon>Pseudomonadati</taxon>
        <taxon>Bacteroidota</taxon>
        <taxon>Flavobacteriia</taxon>
        <taxon>Flavobacteriales</taxon>
        <taxon>Weeksellaceae</taxon>
        <taxon>Chryseobacterium group</taxon>
        <taxon>Chryseobacterium</taxon>
    </lineage>
</organism>
<keyword evidence="4" id="KW-1185">Reference proteome</keyword>
<dbReference type="OrthoDB" id="1261655at2"/>
<reference evidence="1" key="2">
    <citation type="submission" date="2018-11" db="EMBL/GenBank/DDBJ databases">
        <title>Proposal to divide the Flavobacteriaceae and reorganize its genera based on Amino Acid Identity values calculated from whole genome sequences.</title>
        <authorList>
            <person name="Nicholson A.C."/>
            <person name="Gulvik C.A."/>
            <person name="Whitney A.M."/>
            <person name="Humrighouse B.W."/>
            <person name="Bell M."/>
            <person name="Holmes B."/>
            <person name="Steigerwalt A."/>
            <person name="Villarma A."/>
            <person name="Sheth M."/>
            <person name="Batra D."/>
            <person name="Pryor J."/>
            <person name="Bernardet J.-F."/>
            <person name="Hugo C."/>
            <person name="Kampfer P."/>
            <person name="Newman J."/>
            <person name="Mcquiston J.R."/>
        </authorList>
    </citation>
    <scope>NUCLEOTIDE SEQUENCE [LARGE SCALE GENOMIC DNA]</scope>
    <source>
        <strain evidence="1">G0188</strain>
    </source>
</reference>
<dbReference type="KEGG" id="ccau:EG346_17450"/>
<dbReference type="Proteomes" id="UP000273270">
    <property type="component" value="Chromosome"/>
</dbReference>
<accession>A0A3G6N9L6</accession>
<accession>A0A376DWU8</accession>
<sequence>MKIIILLTALFPVFIFGQRYIYGVECVLRSLKTTCINNERLISEIKFPSSDDALVIQKPVALYGRFEDLERIRLPRFFEANTIDFKCGEKVQFETSYEGNFYYAQKKEDNRKLYFINDGLNTIYRGTEKIESFSPDTFSPDTKNKYLSFYRSDKENDPDYEVRYYFRDKNGDLVYSFHQRGNEFDEYTYEYTEHNYDRVLSSVYKNDILFEEYEYFDNDESYKQVISQYSVNESYRLDKKRHPVLKSSAFSDTQKACRCHEGSMTVIEFWNKNKCTRQMDDIILE</sequence>
<name>A0A376DWU8_CHRCU</name>